<evidence type="ECO:0000256" key="5">
    <source>
        <dbReference type="PROSITE-ProRule" id="PRU00035"/>
    </source>
</evidence>
<dbReference type="RefSeq" id="XP_005108939.1">
    <property type="nucleotide sequence ID" value="XM_005108882.3"/>
</dbReference>
<feature type="compositionally biased region" description="Basic residues" evidence="6">
    <location>
        <begin position="376"/>
        <end position="389"/>
    </location>
</feature>
<dbReference type="PROSITE" id="PS50014">
    <property type="entry name" value="BROMODOMAIN_2"/>
    <property type="match status" value="1"/>
</dbReference>
<feature type="compositionally biased region" description="Low complexity" evidence="6">
    <location>
        <begin position="2017"/>
        <end position="2031"/>
    </location>
</feature>
<dbReference type="InterPro" id="IPR027417">
    <property type="entry name" value="P-loop_NTPase"/>
</dbReference>
<evidence type="ECO:0000313" key="9">
    <source>
        <dbReference type="RefSeq" id="XP_005108939.1"/>
    </source>
</evidence>
<feature type="compositionally biased region" description="Basic and acidic residues" evidence="6">
    <location>
        <begin position="239"/>
        <end position="250"/>
    </location>
</feature>
<dbReference type="GeneID" id="101860846"/>
<feature type="compositionally biased region" description="Polar residues" evidence="6">
    <location>
        <begin position="328"/>
        <end position="346"/>
    </location>
</feature>
<feature type="domain" description="Bromo" evidence="7">
    <location>
        <begin position="1397"/>
        <end position="1467"/>
    </location>
</feature>
<name>A0ABM0K522_APLCA</name>
<evidence type="ECO:0000256" key="4">
    <source>
        <dbReference type="ARBA" id="ARBA00023117"/>
    </source>
</evidence>
<evidence type="ECO:0000256" key="1">
    <source>
        <dbReference type="ARBA" id="ARBA00006914"/>
    </source>
</evidence>
<dbReference type="CDD" id="cd05528">
    <property type="entry name" value="Bromo_AAA"/>
    <property type="match status" value="1"/>
</dbReference>
<feature type="compositionally biased region" description="Low complexity" evidence="6">
    <location>
        <begin position="1525"/>
        <end position="1536"/>
    </location>
</feature>
<feature type="compositionally biased region" description="Low complexity" evidence="6">
    <location>
        <begin position="1840"/>
        <end position="1852"/>
    </location>
</feature>
<gene>
    <name evidence="9" type="primary">LOC101860846</name>
</gene>
<dbReference type="SMART" id="SM00297">
    <property type="entry name" value="BROMO"/>
    <property type="match status" value="1"/>
</dbReference>
<protein>
    <submittedName>
        <fullName evidence="9">ATPase family AAA domain-containing protein 2 isoform X1</fullName>
    </submittedName>
</protein>
<sequence>MVRTRHSGDGEEECSPKFLSLRNERNRHGIKSTEGKEDGQHPTLSYRGGRHAYNVFEDKVVESRLRPRVGPSHAYNYLDADSSDDDSYRHSRRQPMHEMMSSRRRSRYSRSHDIKQELLEEHQVRSERRQRRRMSAPAEESQDHSVTDDDDEHTESMRRKSSRTKRQIYNKLNQSYLVSPPAQEKDVDEHMDQSDLKDQDSEDNQQFSDMYSRVKRKRVQVKRNMYGVPINDDSDSEQGDDKERNRNDNSKDDEEEEGDDDDEREEGEENGDNSVGSRRSSKRLSGGKREREQPVVKQYSLREHKPRTDLYKAPVEERKIRRTDHSIFASTPTKKSTNQTYQSPAQRRNKRKRSAFHSDSSSTSSSDSESSDEKKFKHRKNKSMAKARSRLMPMNFSSNALPPAGVIKDRVKSGASLADVEPMNIDRNVTFNSIGGLGKHIRALKEMVVFPLLYDKVFQRFKVDPPRGVLFYGPPGTGKTLVARALANECSHGDRKVAFFMRKGADCLSKWVGESERQLRLLFDQAYKFRPSIIFFDEIDGLAPVRSSRQDQIHSSIVSTLLALMDGLDSRGEIVVIGATNRIDSLDPALRRPGRFDREFLFPLPSLEARTQILKIHTACWTPKLNDHFISQLAEKCVGYCGADLKALCTEAAMLALRRRYPQIYISNEALQLDESSIKVSAKDFFDAVQNIIPTSQRAVNTPARALSARVCPLLQRQLDRVMSQLADTFPPCLAQISSLDAAATSSQAQALAENGAIWDELASDEEEGAPSIFVTTPTSKGSKAAKKHSDEGTSNSETVPTYLNFISYATSRPATFRPRMLLVGCEGQGQTTYIAPAVVHKMESLPVHVLDLPALYAVTAKTPEESCANVFHEAKRKCPSIVYLPYINQWWEVMAETLRATLLTLIHNLDPTLPLLLLATSEQPYHTLDPMLQSMFNKYSGEVVTMSNPNSEERKVFFQDLVMRQASRPPPQKKQADEIVKLLENSKKAKTCNFLPSNHKRLRAKRNRKMSSPLPNYVYPFGAENVLETCSVGDRAETKSPRCVKKIWPNSRPPPADKDMSEGRWQWSKRKSCRRTPGQCSLVKASPASTHGMTLRSRVNIQRLNSNQSARGRGWRCHSVVYTSHKSAVPSKQRGAFKEPVALSRGAQSSKSCTSHRVWSLSDRHKRYLRRLHKLEEKLAEVGPSHTHECFDPQYRNSHCSLTSRHQRYVRRLEKLQRPLGVWAQAGNRCILPSSHMSVRSAKSSHHSSVFSCGSFQMLYKTEEGDHDYGELSDGDSVLPVNLRDLCPDRLQDAPHSSKQWTRLHSGLHKNRCCKTKRVKTEPTDSLVSKRHPRYNLRLQTWLHPGAQRMLEVLPKAVANKPRELNKEELKQLMEKEELTLMELRIFLRDVLNKLGGDKKFSIFAKPVDIDDAPDYYEVIEQPMDLSTMMSKIDLHEYGTVSAFMKDIDLVCSNALEYNPNRGPMDRVIRHRACALKDTAYAIIRTELDKDFEKMCMEIEESRKRRGQKSLDVPNFYYTKPVNQQGSSRAQQSGSLPSYLENPKPVRTIHKPEGERYSRRVRGLNIDPTPALESVEKVYRAARSGSSPTRDNKNNSSGGTELEGNTPGQSLETEVDKAVGESNVSKDVKPNPAPKKSHISSGSSKSQPSSANPKRSRTTKCVWCKPKRKRPRLMFSRHPLRRKSMEEETEVDLSQGEEDSRVTEAATPTGRPSATTVTPCSTTTTTTVTPCSTTTTTTVTPCSTTTTTAVEQQLSIEVSEHSSESKELKSPQRVSSRLRSPVLGNPVGVTTRRSSMSPRGAGSVVGSPTTSGAVEASLVEEEEEEVVDTLATPVQEETNSSAQALLSSSQNKVASQEREPLVLPSTSVSPVCGEKRSVVKRLDLEAVTVDSGVGSSVDSNGDSRDSLEHSSKEAPCKTPETQEINDTNQNCNAELKLRANAILQESPQKLVVDTQRLQALLQRLVTRTEGFTVEGLEKLYSHLSQVIYRHRHEYNRTTMILNLEKKAEELTRPVPSTSSSLGHSSASAYC</sequence>
<feature type="compositionally biased region" description="Basic and acidic residues" evidence="6">
    <location>
        <begin position="1615"/>
        <end position="1630"/>
    </location>
</feature>
<feature type="compositionally biased region" description="Acidic residues" evidence="6">
    <location>
        <begin position="251"/>
        <end position="271"/>
    </location>
</feature>
<feature type="compositionally biased region" description="Basic and acidic residues" evidence="6">
    <location>
        <begin position="183"/>
        <end position="199"/>
    </location>
</feature>
<keyword evidence="4 5" id="KW-0103">Bromodomain</keyword>
<accession>A0ABM0K522</accession>
<reference evidence="9" key="1">
    <citation type="submission" date="2025-08" db="UniProtKB">
        <authorList>
            <consortium name="RefSeq"/>
        </authorList>
    </citation>
    <scope>IDENTIFICATION</scope>
</reference>
<feature type="compositionally biased region" description="Basic and acidic residues" evidence="6">
    <location>
        <begin position="287"/>
        <end position="325"/>
    </location>
</feature>
<dbReference type="Pfam" id="PF00004">
    <property type="entry name" value="AAA"/>
    <property type="match status" value="1"/>
</dbReference>
<keyword evidence="8" id="KW-1185">Reference proteome</keyword>
<dbReference type="Gene3D" id="1.10.8.60">
    <property type="match status" value="2"/>
</dbReference>
<evidence type="ECO:0000256" key="6">
    <source>
        <dbReference type="SAM" id="MobiDB-lite"/>
    </source>
</evidence>
<feature type="compositionally biased region" description="Basic and acidic residues" evidence="6">
    <location>
        <begin position="1902"/>
        <end position="1916"/>
    </location>
</feature>
<dbReference type="Pfam" id="PF00439">
    <property type="entry name" value="Bromodomain"/>
    <property type="match status" value="1"/>
</dbReference>
<dbReference type="InterPro" id="IPR018359">
    <property type="entry name" value="Bromodomain_CS"/>
</dbReference>
<dbReference type="Proteomes" id="UP000694888">
    <property type="component" value="Unplaced"/>
</dbReference>
<dbReference type="InterPro" id="IPR001487">
    <property type="entry name" value="Bromodomain"/>
</dbReference>
<feature type="region of interest" description="Disordered" evidence="6">
    <location>
        <begin position="2012"/>
        <end position="2031"/>
    </location>
</feature>
<comment type="similarity">
    <text evidence="1">Belongs to the AAA ATPase family.</text>
</comment>
<evidence type="ECO:0000256" key="3">
    <source>
        <dbReference type="ARBA" id="ARBA00022840"/>
    </source>
</evidence>
<feature type="compositionally biased region" description="Basic and acidic residues" evidence="6">
    <location>
        <begin position="110"/>
        <end position="127"/>
    </location>
</feature>
<dbReference type="SUPFAM" id="SSF52540">
    <property type="entry name" value="P-loop containing nucleoside triphosphate hydrolases"/>
    <property type="match status" value="2"/>
</dbReference>
<dbReference type="InterPro" id="IPR003960">
    <property type="entry name" value="ATPase_AAA_CS"/>
</dbReference>
<feature type="region of interest" description="Disordered" evidence="6">
    <location>
        <begin position="1892"/>
        <end position="1924"/>
    </location>
</feature>
<dbReference type="InterPro" id="IPR036427">
    <property type="entry name" value="Bromodomain-like_sf"/>
</dbReference>
<feature type="compositionally biased region" description="Low complexity" evidence="6">
    <location>
        <begin position="1892"/>
        <end position="1901"/>
    </location>
</feature>
<feature type="region of interest" description="Disordered" evidence="6">
    <location>
        <begin position="773"/>
        <end position="796"/>
    </location>
</feature>
<feature type="compositionally biased region" description="Basic and acidic residues" evidence="6">
    <location>
        <begin position="22"/>
        <end position="40"/>
    </location>
</feature>
<keyword evidence="3" id="KW-0067">ATP-binding</keyword>
<dbReference type="SUPFAM" id="SSF47370">
    <property type="entry name" value="Bromodomain"/>
    <property type="match status" value="1"/>
</dbReference>
<feature type="compositionally biased region" description="Low complexity" evidence="6">
    <location>
        <begin position="358"/>
        <end position="368"/>
    </location>
</feature>
<dbReference type="Pfam" id="PF17862">
    <property type="entry name" value="AAA_lid_3"/>
    <property type="match status" value="1"/>
</dbReference>
<evidence type="ECO:0000313" key="8">
    <source>
        <dbReference type="Proteomes" id="UP000694888"/>
    </source>
</evidence>
<dbReference type="InterPro" id="IPR003959">
    <property type="entry name" value="ATPase_AAA_core"/>
</dbReference>
<feature type="region of interest" description="Disordered" evidence="6">
    <location>
        <begin position="64"/>
        <end position="389"/>
    </location>
</feature>
<feature type="compositionally biased region" description="Acidic residues" evidence="6">
    <location>
        <begin position="1688"/>
        <end position="1698"/>
    </location>
</feature>
<dbReference type="PRINTS" id="PR00503">
    <property type="entry name" value="BROMODOMAIN"/>
</dbReference>
<evidence type="ECO:0000259" key="7">
    <source>
        <dbReference type="PROSITE" id="PS50014"/>
    </source>
</evidence>
<feature type="region of interest" description="Disordered" evidence="6">
    <location>
        <begin position="1674"/>
        <end position="1859"/>
    </location>
</feature>
<dbReference type="PANTHER" id="PTHR23069:SF0">
    <property type="entry name" value="TAT-BINDING HOMOLOG 7"/>
    <property type="match status" value="1"/>
</dbReference>
<dbReference type="InterPro" id="IPR041569">
    <property type="entry name" value="AAA_lid_3"/>
</dbReference>
<keyword evidence="2" id="KW-0547">Nucleotide-binding</keyword>
<organism evidence="8 9">
    <name type="scientific">Aplysia californica</name>
    <name type="common">California sea hare</name>
    <dbReference type="NCBI Taxonomy" id="6500"/>
    <lineage>
        <taxon>Eukaryota</taxon>
        <taxon>Metazoa</taxon>
        <taxon>Spiralia</taxon>
        <taxon>Lophotrochozoa</taxon>
        <taxon>Mollusca</taxon>
        <taxon>Gastropoda</taxon>
        <taxon>Heterobranchia</taxon>
        <taxon>Euthyneura</taxon>
        <taxon>Tectipleura</taxon>
        <taxon>Aplysiida</taxon>
        <taxon>Aplysioidea</taxon>
        <taxon>Aplysiidae</taxon>
        <taxon>Aplysia</taxon>
    </lineage>
</organism>
<feature type="region of interest" description="Disordered" evidence="6">
    <location>
        <begin position="1519"/>
        <end position="1662"/>
    </location>
</feature>
<dbReference type="Gene3D" id="1.20.920.10">
    <property type="entry name" value="Bromodomain-like"/>
    <property type="match status" value="1"/>
</dbReference>
<dbReference type="Gene3D" id="3.40.50.300">
    <property type="entry name" value="P-loop containing nucleotide triphosphate hydrolases"/>
    <property type="match status" value="2"/>
</dbReference>
<dbReference type="InterPro" id="IPR003593">
    <property type="entry name" value="AAA+_ATPase"/>
</dbReference>
<feature type="region of interest" description="Disordered" evidence="6">
    <location>
        <begin position="1"/>
        <end position="50"/>
    </location>
</feature>
<dbReference type="PROSITE" id="PS00674">
    <property type="entry name" value="AAA"/>
    <property type="match status" value="1"/>
</dbReference>
<proteinExistence type="inferred from homology"/>
<dbReference type="SMART" id="SM00382">
    <property type="entry name" value="AAA"/>
    <property type="match status" value="1"/>
</dbReference>
<feature type="compositionally biased region" description="Low complexity" evidence="6">
    <location>
        <begin position="1640"/>
        <end position="1654"/>
    </location>
</feature>
<feature type="compositionally biased region" description="Basic residues" evidence="6">
    <location>
        <begin position="159"/>
        <end position="168"/>
    </location>
</feature>
<feature type="compositionally biased region" description="Acidic residues" evidence="6">
    <location>
        <begin position="1819"/>
        <end position="1828"/>
    </location>
</feature>
<feature type="compositionally biased region" description="Polar residues" evidence="6">
    <location>
        <begin position="1585"/>
        <end position="1600"/>
    </location>
</feature>
<dbReference type="InterPro" id="IPR045199">
    <property type="entry name" value="ATAD2-like"/>
</dbReference>
<feature type="compositionally biased region" description="Low complexity" evidence="6">
    <location>
        <begin position="1716"/>
        <end position="1749"/>
    </location>
</feature>
<dbReference type="PROSITE" id="PS00633">
    <property type="entry name" value="BROMODOMAIN_1"/>
    <property type="match status" value="1"/>
</dbReference>
<feature type="compositionally biased region" description="Basic and acidic residues" evidence="6">
    <location>
        <begin position="1759"/>
        <end position="1771"/>
    </location>
</feature>
<evidence type="ECO:0000256" key="2">
    <source>
        <dbReference type="ARBA" id="ARBA00022741"/>
    </source>
</evidence>
<dbReference type="PANTHER" id="PTHR23069">
    <property type="entry name" value="AAA DOMAIN-CONTAINING"/>
    <property type="match status" value="1"/>
</dbReference>